<reference evidence="3" key="1">
    <citation type="submission" date="2021-02" db="EMBL/GenBank/DDBJ databases">
        <authorList>
            <person name="Dougan E. K."/>
            <person name="Rhodes N."/>
            <person name="Thang M."/>
            <person name="Chan C."/>
        </authorList>
    </citation>
    <scope>NUCLEOTIDE SEQUENCE</scope>
</reference>
<proteinExistence type="inferred from homology"/>
<dbReference type="SUPFAM" id="SSF52096">
    <property type="entry name" value="ClpP/crotonase"/>
    <property type="match status" value="1"/>
</dbReference>
<dbReference type="PROSITE" id="PS00166">
    <property type="entry name" value="ENOYL_COA_HYDRATASE"/>
    <property type="match status" value="1"/>
</dbReference>
<dbReference type="Gene3D" id="3.90.226.10">
    <property type="entry name" value="2-enoyl-CoA Hydratase, Chain A, domain 1"/>
    <property type="match status" value="1"/>
</dbReference>
<protein>
    <submittedName>
        <fullName evidence="3">CaiD protein</fullName>
    </submittedName>
</protein>
<dbReference type="Proteomes" id="UP000604046">
    <property type="component" value="Unassembled WGS sequence"/>
</dbReference>
<dbReference type="Pfam" id="PF00378">
    <property type="entry name" value="ECH_1"/>
    <property type="match status" value="1"/>
</dbReference>
<dbReference type="InterPro" id="IPR029045">
    <property type="entry name" value="ClpP/crotonase-like_dom_sf"/>
</dbReference>
<evidence type="ECO:0000313" key="3">
    <source>
        <dbReference type="EMBL" id="CAE7277577.1"/>
    </source>
</evidence>
<sequence>MASGTATVLVSRHGSVTTVCINRPAVRNAVDGPTAAALRAAFEAFDADASQRVAVLHGSGGNFCAGADLKAVSGELGKDVQHDLSHYGPMGPTRLQLRKPVIAAVEGYAVAGGLELALWADLRVVAHDAVFGVFCRRFGVPLIDGGTVRLPRLIGQSRAADLILSGREVKSEEALSMGLANRIVPEGGNVVEAAQALAGLIAMHPQECMQNDRESMLKQWALPLHEALKEEFALGMKTIASGETVAGARRFSEGDGRHGSKL</sequence>
<evidence type="ECO:0000256" key="1">
    <source>
        <dbReference type="ARBA" id="ARBA00005254"/>
    </source>
</evidence>
<gene>
    <name evidence="3" type="primary">caiD</name>
    <name evidence="3" type="ORF">SNAT2548_LOCUS14716</name>
</gene>
<dbReference type="NCBIfam" id="NF006108">
    <property type="entry name" value="PRK08259.1"/>
    <property type="match status" value="1"/>
</dbReference>
<keyword evidence="4" id="KW-1185">Reference proteome</keyword>
<dbReference type="EMBL" id="CAJNDS010001768">
    <property type="protein sequence ID" value="CAE7277577.1"/>
    <property type="molecule type" value="Genomic_DNA"/>
</dbReference>
<accession>A0A812N3J2</accession>
<dbReference type="AlphaFoldDB" id="A0A812N3J2"/>
<dbReference type="InterPro" id="IPR001753">
    <property type="entry name" value="Enoyl-CoA_hydra/iso"/>
</dbReference>
<dbReference type="OrthoDB" id="443474at2759"/>
<organism evidence="3 4">
    <name type="scientific">Symbiodinium natans</name>
    <dbReference type="NCBI Taxonomy" id="878477"/>
    <lineage>
        <taxon>Eukaryota</taxon>
        <taxon>Sar</taxon>
        <taxon>Alveolata</taxon>
        <taxon>Dinophyceae</taxon>
        <taxon>Suessiales</taxon>
        <taxon>Symbiodiniaceae</taxon>
        <taxon>Symbiodinium</taxon>
    </lineage>
</organism>
<dbReference type="Gene3D" id="1.10.287.2460">
    <property type="match status" value="1"/>
</dbReference>
<name>A0A812N3J2_9DINO</name>
<dbReference type="PANTHER" id="PTHR43802:SF1">
    <property type="entry name" value="IP11341P-RELATED"/>
    <property type="match status" value="1"/>
</dbReference>
<dbReference type="CDD" id="cd06558">
    <property type="entry name" value="crotonase-like"/>
    <property type="match status" value="1"/>
</dbReference>
<comment type="similarity">
    <text evidence="1 2">Belongs to the enoyl-CoA hydratase/isomerase family.</text>
</comment>
<evidence type="ECO:0000313" key="4">
    <source>
        <dbReference type="Proteomes" id="UP000604046"/>
    </source>
</evidence>
<dbReference type="InterPro" id="IPR018376">
    <property type="entry name" value="Enoyl-CoA_hyd/isom_CS"/>
</dbReference>
<dbReference type="PANTHER" id="PTHR43802">
    <property type="entry name" value="ENOYL-COA HYDRATASE"/>
    <property type="match status" value="1"/>
</dbReference>
<comment type="caution">
    <text evidence="3">The sequence shown here is derived from an EMBL/GenBank/DDBJ whole genome shotgun (WGS) entry which is preliminary data.</text>
</comment>
<evidence type="ECO:0000256" key="2">
    <source>
        <dbReference type="RuleBase" id="RU003707"/>
    </source>
</evidence>
<dbReference type="GO" id="GO:0003824">
    <property type="term" value="F:catalytic activity"/>
    <property type="evidence" value="ECO:0007669"/>
    <property type="project" value="InterPro"/>
</dbReference>